<dbReference type="Proteomes" id="UP001445076">
    <property type="component" value="Unassembled WGS sequence"/>
</dbReference>
<protein>
    <recommendedName>
        <fullName evidence="2">Brix domain-containing protein</fullName>
    </recommendedName>
</protein>
<dbReference type="InterPro" id="IPR044281">
    <property type="entry name" value="IMP4/RPF1"/>
</dbReference>
<evidence type="ECO:0000313" key="3">
    <source>
        <dbReference type="EMBL" id="KAK8719719.1"/>
    </source>
</evidence>
<dbReference type="InterPro" id="IPR007109">
    <property type="entry name" value="Brix"/>
</dbReference>
<gene>
    <name evidence="3" type="ORF">OTU49_013832</name>
</gene>
<dbReference type="GO" id="GO:0042134">
    <property type="term" value="F:rRNA primary transcript binding"/>
    <property type="evidence" value="ECO:0007669"/>
    <property type="project" value="InterPro"/>
</dbReference>
<dbReference type="FunFam" id="3.40.50.10480:FF:000002">
    <property type="entry name" value="Ribosome production factor 1"/>
    <property type="match status" value="1"/>
</dbReference>
<sequence length="331" mass="39319">MGSEEQPQTDQQLVEMDEIIEEEQAEPSPCMPTISSVSRIKNRIKRQRAFDKIMSEKRKQRIKEKKEQRKAAKLGKLPPKKQPKKQPHTIESLREKDVTMVEEEDEELDQEEATDAFSSYFTKSYVPKVLVTCSDNPHTKTIAFIRELCRMIPDAKPMWRKRSRIEKIIKTATENGFTDVVIVNEDRRIPNGLMVIHLPEGPTALFRVSNPKLCKEIHRSHQEISNHRPEVILNNFKTRLGRAVARMLGALFHYDPEFKGRRACTFHNQRDYIFFRHHRYEFKNREKVKLRELGPRFTLRLQWLQQGAFEGDYEWTLKRHEMETSRRKFFL</sequence>
<dbReference type="GO" id="GO:0000460">
    <property type="term" value="P:maturation of 5.8S rRNA"/>
    <property type="evidence" value="ECO:0007669"/>
    <property type="project" value="TreeGrafter"/>
</dbReference>
<dbReference type="PANTHER" id="PTHR22734:SF3">
    <property type="entry name" value="RIBOSOME PRODUCTION FACTOR 1"/>
    <property type="match status" value="1"/>
</dbReference>
<name>A0AAW0VS07_CHEQU</name>
<evidence type="ECO:0000313" key="4">
    <source>
        <dbReference type="Proteomes" id="UP001445076"/>
    </source>
</evidence>
<dbReference type="GO" id="GO:0000470">
    <property type="term" value="P:maturation of LSU-rRNA"/>
    <property type="evidence" value="ECO:0007669"/>
    <property type="project" value="TreeGrafter"/>
</dbReference>
<evidence type="ECO:0000259" key="2">
    <source>
        <dbReference type="PROSITE" id="PS50833"/>
    </source>
</evidence>
<dbReference type="GO" id="GO:0005730">
    <property type="term" value="C:nucleolus"/>
    <property type="evidence" value="ECO:0007669"/>
    <property type="project" value="TreeGrafter"/>
</dbReference>
<accession>A0AAW0VS07</accession>
<dbReference type="Gene3D" id="3.40.50.10480">
    <property type="entry name" value="Probable brix-domain ribosomal biogenesis protein"/>
    <property type="match status" value="1"/>
</dbReference>
<feature type="compositionally biased region" description="Polar residues" evidence="1">
    <location>
        <begin position="1"/>
        <end position="12"/>
    </location>
</feature>
<dbReference type="SUPFAM" id="SSF52954">
    <property type="entry name" value="Class II aaRS ABD-related"/>
    <property type="match status" value="1"/>
</dbReference>
<dbReference type="Pfam" id="PF04427">
    <property type="entry name" value="Brix"/>
    <property type="match status" value="1"/>
</dbReference>
<dbReference type="PANTHER" id="PTHR22734">
    <property type="entry name" value="U3 SMALL NUCLEOLAR RIBONUCLEOPROTEIN PROTEIN IMP4"/>
    <property type="match status" value="1"/>
</dbReference>
<proteinExistence type="predicted"/>
<dbReference type="EMBL" id="JARKIK010001473">
    <property type="protein sequence ID" value="KAK8719719.1"/>
    <property type="molecule type" value="Genomic_DNA"/>
</dbReference>
<feature type="domain" description="Brix" evidence="2">
    <location>
        <begin position="127"/>
        <end position="310"/>
    </location>
</feature>
<reference evidence="3 4" key="1">
    <citation type="journal article" date="2024" name="BMC Genomics">
        <title>Genome assembly of redclaw crayfish (Cherax quadricarinatus) provides insights into its immune adaptation and hypoxia tolerance.</title>
        <authorList>
            <person name="Liu Z."/>
            <person name="Zheng J."/>
            <person name="Li H."/>
            <person name="Fang K."/>
            <person name="Wang S."/>
            <person name="He J."/>
            <person name="Zhou D."/>
            <person name="Weng S."/>
            <person name="Chi M."/>
            <person name="Gu Z."/>
            <person name="He J."/>
            <person name="Li F."/>
            <person name="Wang M."/>
        </authorList>
    </citation>
    <scope>NUCLEOTIDE SEQUENCE [LARGE SCALE GENOMIC DNA]</scope>
    <source>
        <strain evidence="3">ZL_2023a</strain>
    </source>
</reference>
<feature type="compositionally biased region" description="Acidic residues" evidence="1">
    <location>
        <begin position="15"/>
        <end position="25"/>
    </location>
</feature>
<dbReference type="GO" id="GO:0030687">
    <property type="term" value="C:preribosome, large subunit precursor"/>
    <property type="evidence" value="ECO:0007669"/>
    <property type="project" value="TreeGrafter"/>
</dbReference>
<dbReference type="AlphaFoldDB" id="A0AAW0VS07"/>
<evidence type="ECO:0000256" key="1">
    <source>
        <dbReference type="SAM" id="MobiDB-lite"/>
    </source>
</evidence>
<keyword evidence="4" id="KW-1185">Reference proteome</keyword>
<feature type="region of interest" description="Disordered" evidence="1">
    <location>
        <begin position="49"/>
        <end position="109"/>
    </location>
</feature>
<feature type="region of interest" description="Disordered" evidence="1">
    <location>
        <begin position="1"/>
        <end position="34"/>
    </location>
</feature>
<organism evidence="3 4">
    <name type="scientific">Cherax quadricarinatus</name>
    <name type="common">Australian red claw crayfish</name>
    <dbReference type="NCBI Taxonomy" id="27406"/>
    <lineage>
        <taxon>Eukaryota</taxon>
        <taxon>Metazoa</taxon>
        <taxon>Ecdysozoa</taxon>
        <taxon>Arthropoda</taxon>
        <taxon>Crustacea</taxon>
        <taxon>Multicrustacea</taxon>
        <taxon>Malacostraca</taxon>
        <taxon>Eumalacostraca</taxon>
        <taxon>Eucarida</taxon>
        <taxon>Decapoda</taxon>
        <taxon>Pleocyemata</taxon>
        <taxon>Astacidea</taxon>
        <taxon>Parastacoidea</taxon>
        <taxon>Parastacidae</taxon>
        <taxon>Cherax</taxon>
    </lineage>
</organism>
<comment type="caution">
    <text evidence="3">The sequence shown here is derived from an EMBL/GenBank/DDBJ whole genome shotgun (WGS) entry which is preliminary data.</text>
</comment>
<dbReference type="PROSITE" id="PS50833">
    <property type="entry name" value="BRIX"/>
    <property type="match status" value="1"/>
</dbReference>
<feature type="compositionally biased region" description="Acidic residues" evidence="1">
    <location>
        <begin position="100"/>
        <end position="109"/>
    </location>
</feature>
<feature type="compositionally biased region" description="Basic residues" evidence="1">
    <location>
        <begin position="78"/>
        <end position="87"/>
    </location>
</feature>
<dbReference type="SMART" id="SM00879">
    <property type="entry name" value="Brix"/>
    <property type="match status" value="1"/>
</dbReference>